<evidence type="ECO:0000256" key="9">
    <source>
        <dbReference type="ARBA" id="ARBA00023180"/>
    </source>
</evidence>
<keyword evidence="3" id="KW-0328">Glycosyltransferase</keyword>
<dbReference type="Proteomes" id="UP001159427">
    <property type="component" value="Unassembled WGS sequence"/>
</dbReference>
<comment type="caution">
    <text evidence="11">The sequence shown here is derived from an EMBL/GenBank/DDBJ whole genome shotgun (WGS) entry which is preliminary data.</text>
</comment>
<evidence type="ECO:0000256" key="6">
    <source>
        <dbReference type="ARBA" id="ARBA00022968"/>
    </source>
</evidence>
<evidence type="ECO:0000313" key="11">
    <source>
        <dbReference type="EMBL" id="CAH3038430.1"/>
    </source>
</evidence>
<evidence type="ECO:0000256" key="7">
    <source>
        <dbReference type="ARBA" id="ARBA00022989"/>
    </source>
</evidence>
<evidence type="ECO:0000256" key="10">
    <source>
        <dbReference type="ARBA" id="ARBA00038150"/>
    </source>
</evidence>
<protein>
    <submittedName>
        <fullName evidence="11">Uncharacterized protein</fullName>
    </submittedName>
</protein>
<dbReference type="EMBL" id="CALNXI010000711">
    <property type="protein sequence ID" value="CAH3038430.1"/>
    <property type="molecule type" value="Genomic_DNA"/>
</dbReference>
<evidence type="ECO:0000256" key="2">
    <source>
        <dbReference type="ARBA" id="ARBA00004922"/>
    </source>
</evidence>
<dbReference type="InterPro" id="IPR003406">
    <property type="entry name" value="Glyco_trans_14"/>
</dbReference>
<evidence type="ECO:0000256" key="3">
    <source>
        <dbReference type="ARBA" id="ARBA00022676"/>
    </source>
</evidence>
<evidence type="ECO:0000256" key="5">
    <source>
        <dbReference type="ARBA" id="ARBA00022692"/>
    </source>
</evidence>
<comment type="similarity">
    <text evidence="10">Belongs to the glycosyltransferase 14 family.</text>
</comment>
<proteinExistence type="inferred from homology"/>
<evidence type="ECO:0000313" key="12">
    <source>
        <dbReference type="Proteomes" id="UP001159427"/>
    </source>
</evidence>
<keyword evidence="6" id="KW-0735">Signal-anchor</keyword>
<reference evidence="11 12" key="1">
    <citation type="submission" date="2022-05" db="EMBL/GenBank/DDBJ databases">
        <authorList>
            <consortium name="Genoscope - CEA"/>
            <person name="William W."/>
        </authorList>
    </citation>
    <scope>NUCLEOTIDE SEQUENCE [LARGE SCALE GENOMIC DNA]</scope>
</reference>
<name>A0ABN8MXU1_9CNID</name>
<keyword evidence="12" id="KW-1185">Reference proteome</keyword>
<dbReference type="PANTHER" id="PTHR19297:SF191">
    <property type="entry name" value="PROTEIN XYLOSYLTRANSFERASE"/>
    <property type="match status" value="1"/>
</dbReference>
<keyword evidence="5" id="KW-0812">Transmembrane</keyword>
<keyword evidence="9" id="KW-0325">Glycoprotein</keyword>
<keyword evidence="4" id="KW-0808">Transferase</keyword>
<keyword evidence="7" id="KW-1133">Transmembrane helix</keyword>
<evidence type="ECO:0000256" key="4">
    <source>
        <dbReference type="ARBA" id="ARBA00022679"/>
    </source>
</evidence>
<accession>A0ABN8MXU1</accession>
<evidence type="ECO:0000256" key="8">
    <source>
        <dbReference type="ARBA" id="ARBA00023136"/>
    </source>
</evidence>
<keyword evidence="8" id="KW-0472">Membrane</keyword>
<dbReference type="Pfam" id="PF02485">
    <property type="entry name" value="Branch"/>
    <property type="match status" value="1"/>
</dbReference>
<comment type="pathway">
    <text evidence="2">Protein modification; protein glycosylation.</text>
</comment>
<sequence>MKDCEFPVLHDGFSPLEVILGTRIYSSDVDWDSQNIPVTNENAQRNGFLNILWRHFCAPLECRQWKIVVDLFFTIIFIFSTKQPALRGMLRHFHAIYMPHNVYCLHLDKKSTANFKRAVHSFIDCLPNVFITKKLIDVVWGHVSVLQAQLNCMEDLFHSDIPWKYLITLVAQDYPLYDNKGIVEGLKKLNGLNNIESYPMPKRFAKRANEIWTLTETGKGKEHDGYRMDRTWKPKVPLSHNITIMKGWNHIAATRKFVEFVR</sequence>
<evidence type="ECO:0000256" key="1">
    <source>
        <dbReference type="ARBA" id="ARBA00004606"/>
    </source>
</evidence>
<gene>
    <name evidence="11" type="ORF">PEVE_00039855</name>
</gene>
<organism evidence="11 12">
    <name type="scientific">Porites evermanni</name>
    <dbReference type="NCBI Taxonomy" id="104178"/>
    <lineage>
        <taxon>Eukaryota</taxon>
        <taxon>Metazoa</taxon>
        <taxon>Cnidaria</taxon>
        <taxon>Anthozoa</taxon>
        <taxon>Hexacorallia</taxon>
        <taxon>Scleractinia</taxon>
        <taxon>Fungiina</taxon>
        <taxon>Poritidae</taxon>
        <taxon>Porites</taxon>
    </lineage>
</organism>
<dbReference type="PANTHER" id="PTHR19297">
    <property type="entry name" value="GLYCOSYLTRANSFERASE 14 FAMILY MEMBER"/>
    <property type="match status" value="1"/>
</dbReference>
<comment type="subcellular location">
    <subcellularLocation>
        <location evidence="1">Membrane</location>
        <topology evidence="1">Single-pass type II membrane protein</topology>
    </subcellularLocation>
</comment>